<feature type="region of interest" description="Interaction with tRNA" evidence="9">
    <location>
        <begin position="170"/>
        <end position="172"/>
    </location>
</feature>
<keyword evidence="9" id="KW-0963">Cytoplasm</keyword>
<feature type="site" description="Interaction with tRNA" evidence="9">
    <location>
        <position position="364"/>
    </location>
</feature>
<keyword evidence="1 9" id="KW-0820">tRNA-binding</keyword>
<feature type="binding site" evidence="9">
    <location>
        <position position="56"/>
    </location>
    <ligand>
        <name>ATP</name>
        <dbReference type="ChEBI" id="CHEBI:30616"/>
    </ligand>
</feature>
<feature type="domain" description="tRNA-specific 2-thiouridylase MnmA-like C-terminal" evidence="10">
    <location>
        <begin position="301"/>
        <end position="384"/>
    </location>
</feature>
<protein>
    <recommendedName>
        <fullName evidence="9">tRNA-specific 2-thiouridylase MnmA</fullName>
        <ecNumber evidence="9">2.8.1.13</ecNumber>
    </recommendedName>
</protein>
<keyword evidence="5 9" id="KW-0067">ATP-binding</keyword>
<dbReference type="InterPro" id="IPR046885">
    <property type="entry name" value="MnmA-like_C"/>
</dbReference>
<evidence type="ECO:0000313" key="12">
    <source>
        <dbReference type="EMBL" id="SFO52104.1"/>
    </source>
</evidence>
<keyword evidence="6 9" id="KW-0694">RNA-binding</keyword>
<keyword evidence="2 9" id="KW-0808">Transferase</keyword>
<keyword evidence="3 9" id="KW-0819">tRNA processing</keyword>
<comment type="subcellular location">
    <subcellularLocation>
        <location evidence="9">Cytoplasm</location>
    </subcellularLocation>
</comment>
<sequence>MLPNGKEKDRLMLNSLDLPGRPEDTRVVVAMSGGVDSSVTAALLKHQGYDVIGVTMQLYDHGKAMHRVGACCAGTDIQDARRVAEHLGIPHYVLDYESRFKEAVIDRFAESYLAGETPVPCVTCNQTVKFEDLLEAAKEFGADCMATGHYISSKMVGNRRVLFRPSDEDRDQTYFLFATTQEQIDFLRFPLGGMSKPEARQLAHELGLVVADKKDSQDICFVPTGKYTDIIERLHPGAAEPGKIVHIDGTVLGDHKGIIHYTVGQRRGLGVSYGGGPLYVVKLDPEQKHVLVGPREALVTRRLKLRDVNWLGLQTFAEFPESGLEIYAKVRSTRPPKEALLYALPNGEFEVELLDGEEGVAPGQACVFYEGLAKEAQLWGGGWIDRTVTELAIPETIGVSAAE</sequence>
<dbReference type="GO" id="GO:0002143">
    <property type="term" value="P:tRNA wobble position uridine thiolation"/>
    <property type="evidence" value="ECO:0007669"/>
    <property type="project" value="TreeGrafter"/>
</dbReference>
<keyword evidence="4 9" id="KW-0547">Nucleotide-binding</keyword>
<evidence type="ECO:0000256" key="6">
    <source>
        <dbReference type="ARBA" id="ARBA00022884"/>
    </source>
</evidence>
<evidence type="ECO:0000256" key="2">
    <source>
        <dbReference type="ARBA" id="ARBA00022679"/>
    </source>
</evidence>
<proteinExistence type="inferred from homology"/>
<feature type="site" description="Interaction with tRNA" evidence="9">
    <location>
        <position position="149"/>
    </location>
</feature>
<dbReference type="HAMAP" id="MF_00144">
    <property type="entry name" value="tRNA_thiouridyl_MnmA"/>
    <property type="match status" value="1"/>
</dbReference>
<dbReference type="AlphaFoldDB" id="A0A1I5HUU1"/>
<evidence type="ECO:0000256" key="5">
    <source>
        <dbReference type="ARBA" id="ARBA00022840"/>
    </source>
</evidence>
<feature type="domain" description="tRNA-specific 2-thiouridylase MnmA-like central" evidence="11">
    <location>
        <begin position="239"/>
        <end position="293"/>
    </location>
</feature>
<dbReference type="InterPro" id="IPR023382">
    <property type="entry name" value="MnmA-like_central_sf"/>
</dbReference>
<dbReference type="Proteomes" id="UP000199236">
    <property type="component" value="Unassembled WGS sequence"/>
</dbReference>
<evidence type="ECO:0000256" key="9">
    <source>
        <dbReference type="HAMAP-Rule" id="MF_00144"/>
    </source>
</evidence>
<dbReference type="Gene3D" id="3.40.50.620">
    <property type="entry name" value="HUPs"/>
    <property type="match status" value="1"/>
</dbReference>
<dbReference type="SUPFAM" id="SSF52402">
    <property type="entry name" value="Adenine nucleotide alpha hydrolases-like"/>
    <property type="match status" value="1"/>
</dbReference>
<comment type="catalytic activity">
    <reaction evidence="8 9">
        <text>S-sulfanyl-L-cysteinyl-[protein] + uridine(34) in tRNA + AH2 + ATP = 2-thiouridine(34) in tRNA + L-cysteinyl-[protein] + A + AMP + diphosphate + H(+)</text>
        <dbReference type="Rhea" id="RHEA:47032"/>
        <dbReference type="Rhea" id="RHEA-COMP:10131"/>
        <dbReference type="Rhea" id="RHEA-COMP:11726"/>
        <dbReference type="Rhea" id="RHEA-COMP:11727"/>
        <dbReference type="Rhea" id="RHEA-COMP:11728"/>
        <dbReference type="ChEBI" id="CHEBI:13193"/>
        <dbReference type="ChEBI" id="CHEBI:15378"/>
        <dbReference type="ChEBI" id="CHEBI:17499"/>
        <dbReference type="ChEBI" id="CHEBI:29950"/>
        <dbReference type="ChEBI" id="CHEBI:30616"/>
        <dbReference type="ChEBI" id="CHEBI:33019"/>
        <dbReference type="ChEBI" id="CHEBI:61963"/>
        <dbReference type="ChEBI" id="CHEBI:65315"/>
        <dbReference type="ChEBI" id="CHEBI:87170"/>
        <dbReference type="ChEBI" id="CHEBI:456215"/>
        <dbReference type="EC" id="2.8.1.13"/>
    </reaction>
</comment>
<keyword evidence="13" id="KW-1185">Reference proteome</keyword>
<feature type="binding site" evidence="9">
    <location>
        <position position="148"/>
    </location>
    <ligand>
        <name>ATP</name>
        <dbReference type="ChEBI" id="CHEBI:30616"/>
    </ligand>
</feature>
<comment type="similarity">
    <text evidence="9">Belongs to the MnmA/TRMU family.</text>
</comment>
<dbReference type="FunFam" id="3.40.50.620:FF:000115">
    <property type="entry name" value="tRNA-specific 2-thiouridylase MnmA"/>
    <property type="match status" value="1"/>
</dbReference>
<feature type="binding site" evidence="9">
    <location>
        <begin position="30"/>
        <end position="37"/>
    </location>
    <ligand>
        <name>ATP</name>
        <dbReference type="ChEBI" id="CHEBI:30616"/>
    </ligand>
</feature>
<dbReference type="GO" id="GO:0005524">
    <property type="term" value="F:ATP binding"/>
    <property type="evidence" value="ECO:0007669"/>
    <property type="project" value="UniProtKB-KW"/>
</dbReference>
<evidence type="ECO:0000256" key="8">
    <source>
        <dbReference type="ARBA" id="ARBA00051542"/>
    </source>
</evidence>
<evidence type="ECO:0000256" key="3">
    <source>
        <dbReference type="ARBA" id="ARBA00022694"/>
    </source>
</evidence>
<dbReference type="Gene3D" id="2.40.30.10">
    <property type="entry name" value="Translation factors"/>
    <property type="match status" value="1"/>
</dbReference>
<evidence type="ECO:0000259" key="10">
    <source>
        <dbReference type="Pfam" id="PF20258"/>
    </source>
</evidence>
<feature type="active site" description="Cysteine persulfide intermediate" evidence="9">
    <location>
        <position position="220"/>
    </location>
</feature>
<name>A0A1I5HUU1_9HYPH</name>
<dbReference type="Pfam" id="PF03054">
    <property type="entry name" value="tRNA_Me_trans"/>
    <property type="match status" value="1"/>
</dbReference>
<gene>
    <name evidence="9" type="primary">mnmA</name>
    <name evidence="12" type="ORF">SAMN04488056_107149</name>
</gene>
<dbReference type="InterPro" id="IPR014729">
    <property type="entry name" value="Rossmann-like_a/b/a_fold"/>
</dbReference>
<evidence type="ECO:0000313" key="13">
    <source>
        <dbReference type="Proteomes" id="UP000199236"/>
    </source>
</evidence>
<dbReference type="InterPro" id="IPR004506">
    <property type="entry name" value="MnmA-like"/>
</dbReference>
<dbReference type="PANTHER" id="PTHR11933:SF5">
    <property type="entry name" value="MITOCHONDRIAL TRNA-SPECIFIC 2-THIOURIDYLASE 1"/>
    <property type="match status" value="1"/>
</dbReference>
<comment type="function">
    <text evidence="9">Catalyzes the 2-thiolation of uridine at the wobble position (U34) of tRNA, leading to the formation of s(2)U34.</text>
</comment>
<dbReference type="NCBIfam" id="NF001138">
    <property type="entry name" value="PRK00143.1"/>
    <property type="match status" value="1"/>
</dbReference>
<dbReference type="EMBL" id="FOVR01000007">
    <property type="protein sequence ID" value="SFO52104.1"/>
    <property type="molecule type" value="Genomic_DNA"/>
</dbReference>
<dbReference type="GO" id="GO:0103016">
    <property type="term" value="F:tRNA-uridine 2-sulfurtransferase activity"/>
    <property type="evidence" value="ECO:0007669"/>
    <property type="project" value="UniProtKB-EC"/>
</dbReference>
<dbReference type="FunFam" id="2.30.30.280:FF:000001">
    <property type="entry name" value="tRNA-specific 2-thiouridylase MnmA"/>
    <property type="match status" value="1"/>
</dbReference>
<dbReference type="GO" id="GO:0005737">
    <property type="term" value="C:cytoplasm"/>
    <property type="evidence" value="ECO:0007669"/>
    <property type="project" value="UniProtKB-SubCell"/>
</dbReference>
<keyword evidence="7" id="KW-1015">Disulfide bond</keyword>
<dbReference type="PANTHER" id="PTHR11933">
    <property type="entry name" value="TRNA 5-METHYLAMINOMETHYL-2-THIOURIDYLATE -METHYLTRANSFERASE"/>
    <property type="match status" value="1"/>
</dbReference>
<reference evidence="12 13" key="1">
    <citation type="submission" date="2016-10" db="EMBL/GenBank/DDBJ databases">
        <authorList>
            <person name="de Groot N.N."/>
        </authorList>
    </citation>
    <scope>NUCLEOTIDE SEQUENCE [LARGE SCALE GENOMIC DNA]</scope>
    <source>
        <strain evidence="12 13">CGMCC 1.9157</strain>
    </source>
</reference>
<dbReference type="EC" id="2.8.1.13" evidence="9"/>
<evidence type="ECO:0000259" key="11">
    <source>
        <dbReference type="Pfam" id="PF20259"/>
    </source>
</evidence>
<evidence type="ECO:0000256" key="4">
    <source>
        <dbReference type="ARBA" id="ARBA00022741"/>
    </source>
</evidence>
<dbReference type="Gene3D" id="2.30.30.280">
    <property type="entry name" value="Adenine nucleotide alpha hydrolases-like domains"/>
    <property type="match status" value="1"/>
</dbReference>
<evidence type="ECO:0000256" key="1">
    <source>
        <dbReference type="ARBA" id="ARBA00022555"/>
    </source>
</evidence>
<dbReference type="STRING" id="655353.SAMN04488056_107149"/>
<evidence type="ECO:0000256" key="7">
    <source>
        <dbReference type="ARBA" id="ARBA00023157"/>
    </source>
</evidence>
<dbReference type="Pfam" id="PF20258">
    <property type="entry name" value="tRNA_Me_trans_C"/>
    <property type="match status" value="1"/>
</dbReference>
<dbReference type="NCBIfam" id="TIGR00420">
    <property type="entry name" value="trmU"/>
    <property type="match status" value="1"/>
</dbReference>
<dbReference type="CDD" id="cd01998">
    <property type="entry name" value="MnmA_TRMU-like"/>
    <property type="match status" value="1"/>
</dbReference>
<feature type="active site" description="Nucleophile" evidence="9">
    <location>
        <position position="124"/>
    </location>
</feature>
<dbReference type="GO" id="GO:0000049">
    <property type="term" value="F:tRNA binding"/>
    <property type="evidence" value="ECO:0007669"/>
    <property type="project" value="UniProtKB-KW"/>
</dbReference>
<dbReference type="InterPro" id="IPR046884">
    <property type="entry name" value="MnmA-like_central"/>
</dbReference>
<comment type="caution">
    <text evidence="9">Lacks conserved residue(s) required for the propagation of feature annotation.</text>
</comment>
<dbReference type="Pfam" id="PF20259">
    <property type="entry name" value="tRNA_Me_trans_M"/>
    <property type="match status" value="1"/>
</dbReference>
<accession>A0A1I5HUU1</accession>
<organism evidence="12 13">
    <name type="scientific">Cohaesibacter marisflavi</name>
    <dbReference type="NCBI Taxonomy" id="655353"/>
    <lineage>
        <taxon>Bacteria</taxon>
        <taxon>Pseudomonadati</taxon>
        <taxon>Pseudomonadota</taxon>
        <taxon>Alphaproteobacteria</taxon>
        <taxon>Hyphomicrobiales</taxon>
        <taxon>Cohaesibacteraceae</taxon>
    </lineage>
</organism>